<name>W4V467_9FIRM</name>
<comment type="caution">
    <text evidence="2">The sequence shown here is derived from an EMBL/GenBank/DDBJ whole genome shotgun (WGS) entry which is preliminary data.</text>
</comment>
<evidence type="ECO:0000313" key="3">
    <source>
        <dbReference type="Proteomes" id="UP000019109"/>
    </source>
</evidence>
<gene>
    <name evidence="2" type="ORF">JCM21531_906</name>
</gene>
<dbReference type="OrthoDB" id="2083437at2"/>
<evidence type="ECO:0000256" key="1">
    <source>
        <dbReference type="SAM" id="Phobius"/>
    </source>
</evidence>
<dbReference type="Proteomes" id="UP000019109">
    <property type="component" value="Unassembled WGS sequence"/>
</dbReference>
<reference evidence="2" key="1">
    <citation type="journal article" date="2014" name="Genome Announc.">
        <title>Draft Genome Sequence of Clostridium straminisolvens Strain JCM 21531T, Isolated from a Cellulose-Degrading Bacterial Community.</title>
        <authorList>
            <person name="Yuki M."/>
            <person name="Oshima K."/>
            <person name="Suda W."/>
            <person name="Sakamoto M."/>
            <person name="Kitamura K."/>
            <person name="Iida T."/>
            <person name="Hattori M."/>
            <person name="Ohkuma M."/>
        </authorList>
    </citation>
    <scope>NUCLEOTIDE SEQUENCE [LARGE SCALE GENOMIC DNA]</scope>
    <source>
        <strain evidence="2">JCM 21531</strain>
    </source>
</reference>
<keyword evidence="2" id="KW-0132">Cell division</keyword>
<accession>W4V467</accession>
<dbReference type="EMBL" id="BAVR01000007">
    <property type="protein sequence ID" value="GAE87534.1"/>
    <property type="molecule type" value="Genomic_DNA"/>
</dbReference>
<keyword evidence="1" id="KW-1133">Transmembrane helix</keyword>
<keyword evidence="3" id="KW-1185">Reference proteome</keyword>
<dbReference type="AlphaFoldDB" id="W4V467"/>
<dbReference type="GO" id="GO:0051301">
    <property type="term" value="P:cell division"/>
    <property type="evidence" value="ECO:0007669"/>
    <property type="project" value="UniProtKB-KW"/>
</dbReference>
<feature type="transmembrane region" description="Helical" evidence="1">
    <location>
        <begin position="43"/>
        <end position="61"/>
    </location>
</feature>
<keyword evidence="1" id="KW-0472">Membrane</keyword>
<proteinExistence type="predicted"/>
<organism evidence="2 3">
    <name type="scientific">Acetivibrio straminisolvens JCM 21531</name>
    <dbReference type="NCBI Taxonomy" id="1294263"/>
    <lineage>
        <taxon>Bacteria</taxon>
        <taxon>Bacillati</taxon>
        <taxon>Bacillota</taxon>
        <taxon>Clostridia</taxon>
        <taxon>Eubacteriales</taxon>
        <taxon>Oscillospiraceae</taxon>
        <taxon>Acetivibrio</taxon>
    </lineage>
</organism>
<evidence type="ECO:0000313" key="2">
    <source>
        <dbReference type="EMBL" id="GAE87534.1"/>
    </source>
</evidence>
<keyword evidence="2" id="KW-0131">Cell cycle</keyword>
<dbReference type="RefSeq" id="WP_038287312.1">
    <property type="nucleotide sequence ID" value="NZ_BAVR01000007.1"/>
</dbReference>
<keyword evidence="1" id="KW-0812">Transmembrane</keyword>
<dbReference type="STRING" id="1294263.JCM21531_906"/>
<protein>
    <submittedName>
        <fullName evidence="2">Cell division protein FtsL</fullName>
    </submittedName>
</protein>
<sequence>MLEDKNYIIGTAARKIEYDVYEENKVLNAKKKQRNNNKVKRKVIFCLLFVFAMGSLAMYRYSRITEMNYEIDRQLKAYEEIKNENIRIKVEIENSIDIQKIKEFAEKELGMHKPDKHQIVYVKVPQSDFTIVSEAAKQEEMKNAGIFSAFISKVNLLASLLY</sequence>